<gene>
    <name evidence="1" type="ORF">RFI_16105</name>
</gene>
<accession>X6N489</accession>
<evidence type="ECO:0000313" key="1">
    <source>
        <dbReference type="EMBL" id="ETO21100.1"/>
    </source>
</evidence>
<dbReference type="AlphaFoldDB" id="X6N489"/>
<sequence>MPLSLSASLSSIDPFRLSVLHLNDTHLINSRSKKSKMEITIIIIVNKRIVLNNPPKIGRPWAELKVDRNMDGRTPLWKASTISNEDDDIFEFSFWTAMDVLKDNTYEYVVEEIVFEWLCFVFRWNNKHETENTTIYSEERL</sequence>
<dbReference type="EMBL" id="ASPP01011934">
    <property type="protein sequence ID" value="ETO21100.1"/>
    <property type="molecule type" value="Genomic_DNA"/>
</dbReference>
<protein>
    <submittedName>
        <fullName evidence="1">Uncharacterized protein</fullName>
    </submittedName>
</protein>
<organism evidence="1 2">
    <name type="scientific">Reticulomyxa filosa</name>
    <dbReference type="NCBI Taxonomy" id="46433"/>
    <lineage>
        <taxon>Eukaryota</taxon>
        <taxon>Sar</taxon>
        <taxon>Rhizaria</taxon>
        <taxon>Retaria</taxon>
        <taxon>Foraminifera</taxon>
        <taxon>Monothalamids</taxon>
        <taxon>Reticulomyxidae</taxon>
        <taxon>Reticulomyxa</taxon>
    </lineage>
</organism>
<dbReference type="Proteomes" id="UP000023152">
    <property type="component" value="Unassembled WGS sequence"/>
</dbReference>
<name>X6N489_RETFI</name>
<keyword evidence="2" id="KW-1185">Reference proteome</keyword>
<proteinExistence type="predicted"/>
<comment type="caution">
    <text evidence="1">The sequence shown here is derived from an EMBL/GenBank/DDBJ whole genome shotgun (WGS) entry which is preliminary data.</text>
</comment>
<reference evidence="1 2" key="1">
    <citation type="journal article" date="2013" name="Curr. Biol.">
        <title>The Genome of the Foraminiferan Reticulomyxa filosa.</title>
        <authorList>
            <person name="Glockner G."/>
            <person name="Hulsmann N."/>
            <person name="Schleicher M."/>
            <person name="Noegel A.A."/>
            <person name="Eichinger L."/>
            <person name="Gallinger C."/>
            <person name="Pawlowski J."/>
            <person name="Sierra R."/>
            <person name="Euteneuer U."/>
            <person name="Pillet L."/>
            <person name="Moustafa A."/>
            <person name="Platzer M."/>
            <person name="Groth M."/>
            <person name="Szafranski K."/>
            <person name="Schliwa M."/>
        </authorList>
    </citation>
    <scope>NUCLEOTIDE SEQUENCE [LARGE SCALE GENOMIC DNA]</scope>
</reference>
<evidence type="ECO:0000313" key="2">
    <source>
        <dbReference type="Proteomes" id="UP000023152"/>
    </source>
</evidence>